<reference evidence="8" key="2">
    <citation type="journal article" date="2023" name="Syst. Appl. Microbiol.">
        <title>Govania unica gen. nov., sp. nov., a rare biosphere bacterium that represents a novel family in the class Alphaproteobacteria.</title>
        <authorList>
            <person name="Vandamme P."/>
            <person name="Peeters C."/>
            <person name="Hettiarachchi A."/>
            <person name="Cnockaert M."/>
            <person name="Carlier A."/>
        </authorList>
    </citation>
    <scope>NUCLEOTIDE SEQUENCE</scope>
    <source>
        <strain evidence="8">LMG 31809</strain>
    </source>
</reference>
<sequence>MTDSENTPPPSAAPPKAKRGIVRRAVGSVALLAGGALVLVIVTAVLMTPQFLQFVMERALSSAPVIVRAERLRIPDTNSFLLTGVTLADDGGVWARIPEISIRWHARALLDGDLEITSVTLPRLTVERLPVSPPNEDETPIRIDWPRSFLAIRLQELTVQRLELKTADADGSHVMVGKLSGAAQYRNGLLLARLDAVRTDGVAEALSIRTDVNEPARRILLDMAANSPADGWLSHELARVTGTRPAPLRVVFAGAGPPEQWSGKLDLDAGNVATGKLSLTAVEPPAAKDKPRKKRKHDADEDRDLAIKGQLKLQPSFVAALGLSGDLSAHVAGPIVLAGRLAVRDRLLATAQATVSNDQGLVLAVDGEDPWKNFALEATLAGKAFKVGDFGVERGHLRGRVLLEGQRARLQEVTASFDHMGTKDMAIKAFTATAGATLAWGQDPDAGKVSFTGKGGFREFGRQGETPLRLRGPGNWEVEGRWDGAKQNLQLAKARIVAPGFNLAANGSYGVAGGKLEGKAKLRADDLGRITGGQYGGRVTMDASGKTAGDQFTLTLKGRAEGLESPDVQGLAALGVLDLAAHVTSTKAGGEGSLTVTSDAFTVSGEGSMDAAGLLSANVEARPHDAAALAKLIGMPIDEKSTMTAHIGGSKASPSLRAQLSLPRLGSRPFLYRDLTVDLDLKDINGAPNGSFLLRGDGPAGYMRGLLRVESTDADHLAVRDILFDNPVATFTGDFALDRRSGVVTGELDGTSGDMRVLERGLDLEAQGAFSLTLKLAGRGTPEAPRQLMQLSVKGRNMATVLADREAVTADQLDARLRIVTDGGLLKTTALASARGQLRLQGYQSSGLSLDNFSFVIGDRRATAEADNSTGAGNLDWTLKVAGDYYGSLLLDGAGSVRLGEKDTAVVLNKLAGQLVGKPLTLDAPAQYLSTAAGDRLGPLSLHYGGGRLGLDYETTADSLRGQLEAEAVNIAIIPLVLGLPPFDGTLTGTASLKLDAAAPLGQLDMTLKVDDVEAQNVPSFTLALKGALSGAAAESAARLQLNGDIVGKGLTGSLSGDIPLKVTRSLDKDTVLRPSLALDHTSEVAARFRWDGPVQSLMAFLPPIDDQLEGRLKADLALAQSFDNPHLSGRATLTDGRYEQLGFGTVLEHLAVAVGLDGNVITLTSLAGDDGEGGTVKAEGRFALDQDWLPVGQINSTLKSARIVNMDGVRAEVSGTAIYKRDASEAVLKGNLTIDRIEAGLNDRLPREITTLKVREINKPGGDETAIVAPQAPKIAALSAFDLKVTAPRRMFVRGRGLDSEWGGDLTVGGSAEVPDIRGTVQLVHGTFSFAGKDFTLTSGTLRFDGGGKIDPTMNVKAEYASTDITAKLTLTGPLSRPELNLSSTPTLPQDEVLSRVLFGTSVQKLSALEAVQLASAVTSLASGGGFDVFGKARGILGLDRLSVGSNEAEGMGTAVTGGKYLTRDIYLEVTTDTSTGESKATVRYDVTRKLQVEAGVGAADNSSVGVRWKEDY</sequence>
<dbReference type="InterPro" id="IPR007452">
    <property type="entry name" value="TamB_C"/>
</dbReference>
<feature type="domain" description="Translocation and assembly module TamB C-terminal" evidence="7">
    <location>
        <begin position="1168"/>
        <end position="1514"/>
    </location>
</feature>
<dbReference type="PANTHER" id="PTHR36985:SF1">
    <property type="entry name" value="TRANSLOCATION AND ASSEMBLY MODULE SUBUNIT TAMB"/>
    <property type="match status" value="1"/>
</dbReference>
<evidence type="ECO:0000256" key="4">
    <source>
        <dbReference type="ARBA" id="ARBA00023136"/>
    </source>
</evidence>
<keyword evidence="2 6" id="KW-0812">Transmembrane</keyword>
<protein>
    <submittedName>
        <fullName evidence="8">Translocation/assembly module TamB domain-containing protein</fullName>
    </submittedName>
</protein>
<reference evidence="8" key="1">
    <citation type="submission" date="2022-08" db="EMBL/GenBank/DDBJ databases">
        <authorList>
            <person name="Vandamme P."/>
            <person name="Hettiarachchi A."/>
            <person name="Peeters C."/>
            <person name="Cnockaert M."/>
            <person name="Carlier A."/>
        </authorList>
    </citation>
    <scope>NUCLEOTIDE SEQUENCE</scope>
    <source>
        <strain evidence="8">LMG 31809</strain>
    </source>
</reference>
<dbReference type="GO" id="GO:0005886">
    <property type="term" value="C:plasma membrane"/>
    <property type="evidence" value="ECO:0007669"/>
    <property type="project" value="InterPro"/>
</dbReference>
<evidence type="ECO:0000256" key="2">
    <source>
        <dbReference type="ARBA" id="ARBA00022692"/>
    </source>
</evidence>
<evidence type="ECO:0000259" key="7">
    <source>
        <dbReference type="Pfam" id="PF04357"/>
    </source>
</evidence>
<comment type="caution">
    <text evidence="8">The sequence shown here is derived from an EMBL/GenBank/DDBJ whole genome shotgun (WGS) entry which is preliminary data.</text>
</comment>
<evidence type="ECO:0000256" key="6">
    <source>
        <dbReference type="SAM" id="Phobius"/>
    </source>
</evidence>
<feature type="transmembrane region" description="Helical" evidence="6">
    <location>
        <begin position="25"/>
        <end position="47"/>
    </location>
</feature>
<dbReference type="Pfam" id="PF04357">
    <property type="entry name" value="TamB"/>
    <property type="match status" value="1"/>
</dbReference>
<evidence type="ECO:0000313" key="9">
    <source>
        <dbReference type="Proteomes" id="UP001141619"/>
    </source>
</evidence>
<gene>
    <name evidence="8" type="ORF">NYP16_00375</name>
</gene>
<accession>A0A9X3TVQ0</accession>
<name>A0A9X3TVQ0_9PROT</name>
<dbReference type="PANTHER" id="PTHR36985">
    <property type="entry name" value="TRANSLOCATION AND ASSEMBLY MODULE SUBUNIT TAMB"/>
    <property type="match status" value="1"/>
</dbReference>
<comment type="subcellular location">
    <subcellularLocation>
        <location evidence="1">Membrane</location>
        <topology evidence="1">Single-pass membrane protein</topology>
    </subcellularLocation>
</comment>
<keyword evidence="4 6" id="KW-0472">Membrane</keyword>
<evidence type="ECO:0000313" key="8">
    <source>
        <dbReference type="EMBL" id="MDA5192414.1"/>
    </source>
</evidence>
<dbReference type="GO" id="GO:0009306">
    <property type="term" value="P:protein secretion"/>
    <property type="evidence" value="ECO:0007669"/>
    <property type="project" value="InterPro"/>
</dbReference>
<evidence type="ECO:0000256" key="3">
    <source>
        <dbReference type="ARBA" id="ARBA00022989"/>
    </source>
</evidence>
<keyword evidence="9" id="KW-1185">Reference proteome</keyword>
<dbReference type="GO" id="GO:0097347">
    <property type="term" value="C:TAM protein secretion complex"/>
    <property type="evidence" value="ECO:0007669"/>
    <property type="project" value="TreeGrafter"/>
</dbReference>
<keyword evidence="3 6" id="KW-1133">Transmembrane helix</keyword>
<evidence type="ECO:0000256" key="5">
    <source>
        <dbReference type="SAM" id="MobiDB-lite"/>
    </source>
</evidence>
<dbReference type="Proteomes" id="UP001141619">
    <property type="component" value="Unassembled WGS sequence"/>
</dbReference>
<feature type="region of interest" description="Disordered" evidence="5">
    <location>
        <begin position="278"/>
        <end position="301"/>
    </location>
</feature>
<proteinExistence type="predicted"/>
<dbReference type="RefSeq" id="WP_274942122.1">
    <property type="nucleotide sequence ID" value="NZ_JANWOI010000001.1"/>
</dbReference>
<dbReference type="EMBL" id="JANWOI010000001">
    <property type="protein sequence ID" value="MDA5192414.1"/>
    <property type="molecule type" value="Genomic_DNA"/>
</dbReference>
<organism evidence="8 9">
    <name type="scientific">Govanella unica</name>
    <dbReference type="NCBI Taxonomy" id="2975056"/>
    <lineage>
        <taxon>Bacteria</taxon>
        <taxon>Pseudomonadati</taxon>
        <taxon>Pseudomonadota</taxon>
        <taxon>Alphaproteobacteria</taxon>
        <taxon>Emcibacterales</taxon>
        <taxon>Govanellaceae</taxon>
        <taxon>Govanella</taxon>
    </lineage>
</organism>
<evidence type="ECO:0000256" key="1">
    <source>
        <dbReference type="ARBA" id="ARBA00004167"/>
    </source>
</evidence>